<accession>A0A254TK64</accession>
<dbReference type="OrthoDB" id="9796958at2"/>
<organism evidence="2 3">
    <name type="scientific">Noviherbaspirillum denitrificans</name>
    <dbReference type="NCBI Taxonomy" id="1968433"/>
    <lineage>
        <taxon>Bacteria</taxon>
        <taxon>Pseudomonadati</taxon>
        <taxon>Pseudomonadota</taxon>
        <taxon>Betaproteobacteria</taxon>
        <taxon>Burkholderiales</taxon>
        <taxon>Oxalobacteraceae</taxon>
        <taxon>Noviherbaspirillum</taxon>
    </lineage>
</organism>
<dbReference type="PANTHER" id="PTHR14119">
    <property type="entry name" value="HYDROLASE"/>
    <property type="match status" value="1"/>
</dbReference>
<protein>
    <submittedName>
        <fullName evidence="2">Hydrolase</fullName>
    </submittedName>
</protein>
<reference evidence="2 3" key="1">
    <citation type="submission" date="2016-02" db="EMBL/GenBank/DDBJ databases">
        <authorList>
            <person name="Wen L."/>
            <person name="He K."/>
            <person name="Yang H."/>
        </authorList>
    </citation>
    <scope>NUCLEOTIDE SEQUENCE [LARGE SCALE GENOMIC DNA]</scope>
    <source>
        <strain evidence="2 3">TSA40</strain>
    </source>
</reference>
<dbReference type="EMBL" id="LSTO01000001">
    <property type="protein sequence ID" value="OWW23006.1"/>
    <property type="molecule type" value="Genomic_DNA"/>
</dbReference>
<evidence type="ECO:0000313" key="3">
    <source>
        <dbReference type="Proteomes" id="UP000197535"/>
    </source>
</evidence>
<keyword evidence="3" id="KW-1185">Reference proteome</keyword>
<dbReference type="Proteomes" id="UP000197535">
    <property type="component" value="Unassembled WGS sequence"/>
</dbReference>
<dbReference type="InterPro" id="IPR000868">
    <property type="entry name" value="Isochorismatase-like_dom"/>
</dbReference>
<dbReference type="InterPro" id="IPR050993">
    <property type="entry name" value="Isochorismatase_domain"/>
</dbReference>
<sequence length="180" mass="20059">MRINVVESVVLVVDLQQRLLPVINGGDAVLAEAMWIVDVAQAIHVPVLATEHCPRNIGLTDPVLRSRLPADCIVEKTHFSAVTEGTLLQAPGADRRQWIVVGTEAHVCVLQTVLDLLSAGRKVFIVDEAVGSRRPRDKELALHRMQQNGAEIVSREMVAFEWLECAENPAFRDVLRRFIR</sequence>
<evidence type="ECO:0000313" key="2">
    <source>
        <dbReference type="EMBL" id="OWW23006.1"/>
    </source>
</evidence>
<dbReference type="Pfam" id="PF00857">
    <property type="entry name" value="Isochorismatase"/>
    <property type="match status" value="1"/>
</dbReference>
<evidence type="ECO:0000259" key="1">
    <source>
        <dbReference type="Pfam" id="PF00857"/>
    </source>
</evidence>
<proteinExistence type="predicted"/>
<keyword evidence="2" id="KW-0378">Hydrolase</keyword>
<comment type="caution">
    <text evidence="2">The sequence shown here is derived from an EMBL/GenBank/DDBJ whole genome shotgun (WGS) entry which is preliminary data.</text>
</comment>
<dbReference type="GO" id="GO:0016787">
    <property type="term" value="F:hydrolase activity"/>
    <property type="evidence" value="ECO:0007669"/>
    <property type="project" value="UniProtKB-KW"/>
</dbReference>
<dbReference type="PANTHER" id="PTHR14119:SF3">
    <property type="entry name" value="ISOCHORISMATASE DOMAIN-CONTAINING PROTEIN 2"/>
    <property type="match status" value="1"/>
</dbReference>
<dbReference type="Gene3D" id="3.40.50.850">
    <property type="entry name" value="Isochorismatase-like"/>
    <property type="match status" value="1"/>
</dbReference>
<name>A0A254TK64_9BURK</name>
<dbReference type="InterPro" id="IPR036380">
    <property type="entry name" value="Isochorismatase-like_sf"/>
</dbReference>
<dbReference type="AlphaFoldDB" id="A0A254TK64"/>
<feature type="domain" description="Isochorismatase-like" evidence="1">
    <location>
        <begin position="9"/>
        <end position="156"/>
    </location>
</feature>
<gene>
    <name evidence="2" type="ORF">AYR66_22440</name>
</gene>
<dbReference type="SUPFAM" id="SSF52499">
    <property type="entry name" value="Isochorismatase-like hydrolases"/>
    <property type="match status" value="1"/>
</dbReference>